<reference evidence="2" key="1">
    <citation type="submission" date="2021-12" db="EMBL/GenBank/DDBJ databases">
        <title>Black yeast isolated from Biological Soil Crust.</title>
        <authorList>
            <person name="Kurbessoian T."/>
        </authorList>
    </citation>
    <scope>NUCLEOTIDE SEQUENCE</scope>
    <source>
        <strain evidence="2">CCFEE 5208</strain>
    </source>
</reference>
<protein>
    <submittedName>
        <fullName evidence="2">Uncharacterized protein</fullName>
    </submittedName>
</protein>
<dbReference type="EMBL" id="JASUXU010000168">
    <property type="protein sequence ID" value="KAK0302848.1"/>
    <property type="molecule type" value="Genomic_DNA"/>
</dbReference>
<feature type="compositionally biased region" description="Low complexity" evidence="1">
    <location>
        <begin position="28"/>
        <end position="37"/>
    </location>
</feature>
<feature type="region of interest" description="Disordered" evidence="1">
    <location>
        <begin position="1"/>
        <end position="52"/>
    </location>
</feature>
<gene>
    <name evidence="2" type="ORF">LTR82_017740</name>
</gene>
<dbReference type="AlphaFoldDB" id="A0AAN6IZ79"/>
<name>A0AAN6IZ79_9PEZI</name>
<sequence>MSHYTNNLAPADMMPRPQSQPLFNAPVQSSPYQSSSQFRQPTSHSMTSLGSNLAGYNDRMDPTMGMGAVTSPNPSSQRLAALEVTVLEMQRRYTQADGARGDQERDVQIARETAFLAKCAAVLMEKRCDELMTPLSSTQSELAHLRVQFAELLASVASLEKTINIETSELRVSSETMFYALCGLIQLARDQTTHPGVSVFDEEFEDCLKLGGPEEQ</sequence>
<evidence type="ECO:0000313" key="3">
    <source>
        <dbReference type="Proteomes" id="UP001168146"/>
    </source>
</evidence>
<feature type="compositionally biased region" description="Polar residues" evidence="1">
    <location>
        <begin position="38"/>
        <end position="51"/>
    </location>
</feature>
<comment type="caution">
    <text evidence="2">The sequence shown here is derived from an EMBL/GenBank/DDBJ whole genome shotgun (WGS) entry which is preliminary data.</text>
</comment>
<organism evidence="2 3">
    <name type="scientific">Friedmanniomyces endolithicus</name>
    <dbReference type="NCBI Taxonomy" id="329885"/>
    <lineage>
        <taxon>Eukaryota</taxon>
        <taxon>Fungi</taxon>
        <taxon>Dikarya</taxon>
        <taxon>Ascomycota</taxon>
        <taxon>Pezizomycotina</taxon>
        <taxon>Dothideomycetes</taxon>
        <taxon>Dothideomycetidae</taxon>
        <taxon>Mycosphaerellales</taxon>
        <taxon>Teratosphaeriaceae</taxon>
        <taxon>Friedmanniomyces</taxon>
    </lineage>
</organism>
<dbReference type="Proteomes" id="UP001168146">
    <property type="component" value="Unassembled WGS sequence"/>
</dbReference>
<proteinExistence type="predicted"/>
<evidence type="ECO:0000256" key="1">
    <source>
        <dbReference type="SAM" id="MobiDB-lite"/>
    </source>
</evidence>
<accession>A0AAN6IZ79</accession>
<evidence type="ECO:0000313" key="2">
    <source>
        <dbReference type="EMBL" id="KAK0302848.1"/>
    </source>
</evidence>